<gene>
    <name evidence="2" type="ORF">BCR38DRAFT_519881</name>
</gene>
<dbReference type="Proteomes" id="UP000193689">
    <property type="component" value="Unassembled WGS sequence"/>
</dbReference>
<organism evidence="2 3">
    <name type="scientific">Pseudomassariella vexata</name>
    <dbReference type="NCBI Taxonomy" id="1141098"/>
    <lineage>
        <taxon>Eukaryota</taxon>
        <taxon>Fungi</taxon>
        <taxon>Dikarya</taxon>
        <taxon>Ascomycota</taxon>
        <taxon>Pezizomycotina</taxon>
        <taxon>Sordariomycetes</taxon>
        <taxon>Xylariomycetidae</taxon>
        <taxon>Amphisphaeriales</taxon>
        <taxon>Pseudomassariaceae</taxon>
        <taxon>Pseudomassariella</taxon>
    </lineage>
</organism>
<dbReference type="AlphaFoldDB" id="A0A1Y2EKX4"/>
<dbReference type="EMBL" id="MCFJ01000001">
    <property type="protein sequence ID" value="ORY71505.1"/>
    <property type="molecule type" value="Genomic_DNA"/>
</dbReference>
<comment type="caution">
    <text evidence="2">The sequence shown here is derived from an EMBL/GenBank/DDBJ whole genome shotgun (WGS) entry which is preliminary data.</text>
</comment>
<dbReference type="GeneID" id="63781363"/>
<feature type="signal peptide" evidence="1">
    <location>
        <begin position="1"/>
        <end position="18"/>
    </location>
</feature>
<dbReference type="STRING" id="1141098.A0A1Y2EKX4"/>
<name>A0A1Y2EKX4_9PEZI</name>
<dbReference type="InParanoid" id="A0A1Y2EKX4"/>
<evidence type="ECO:0000313" key="3">
    <source>
        <dbReference type="Proteomes" id="UP000193689"/>
    </source>
</evidence>
<sequence length="276" mass="30223">MQAISLIAGLLLGGLAAAAPSTQTTEAPTIVDHWVVSKVVRTHSEDLTNCNWDFHVSQSSVKNDVVCTFTVTAQAGKDCRVAPFANIECSGDSAFQVNAGHDDGGFIVLVLVNTFENALAYYGYDDAELDESPKKEINKQKQPATLIESKKTTSLGLAQRAEVLGTWTIENLFRFVDPSDNSIKMEFYLVEDGITCRLNLQPPTGMDAKTWAWSAQKCENNDYTVSWGFDEIHDAGIMTLVSPEKDRDAFFGWRDISKISYLGNAGPNPVYGCMCG</sequence>
<keyword evidence="3" id="KW-1185">Reference proteome</keyword>
<feature type="chain" id="PRO_5010984750" evidence="1">
    <location>
        <begin position="19"/>
        <end position="276"/>
    </location>
</feature>
<dbReference type="RefSeq" id="XP_040721097.1">
    <property type="nucleotide sequence ID" value="XM_040865151.1"/>
</dbReference>
<proteinExistence type="predicted"/>
<dbReference type="OrthoDB" id="3836772at2759"/>
<evidence type="ECO:0000256" key="1">
    <source>
        <dbReference type="SAM" id="SignalP"/>
    </source>
</evidence>
<evidence type="ECO:0000313" key="2">
    <source>
        <dbReference type="EMBL" id="ORY71505.1"/>
    </source>
</evidence>
<accession>A0A1Y2EKX4</accession>
<keyword evidence="1" id="KW-0732">Signal</keyword>
<reference evidence="2 3" key="1">
    <citation type="submission" date="2016-07" db="EMBL/GenBank/DDBJ databases">
        <title>Pervasive Adenine N6-methylation of Active Genes in Fungi.</title>
        <authorList>
            <consortium name="DOE Joint Genome Institute"/>
            <person name="Mondo S.J."/>
            <person name="Dannebaum R.O."/>
            <person name="Kuo R.C."/>
            <person name="Labutti K."/>
            <person name="Haridas S."/>
            <person name="Kuo A."/>
            <person name="Salamov A."/>
            <person name="Ahrendt S.R."/>
            <person name="Lipzen A."/>
            <person name="Sullivan W."/>
            <person name="Andreopoulos W.B."/>
            <person name="Clum A."/>
            <person name="Lindquist E."/>
            <person name="Daum C."/>
            <person name="Ramamoorthy G.K."/>
            <person name="Gryganskyi A."/>
            <person name="Culley D."/>
            <person name="Magnuson J.K."/>
            <person name="James T.Y."/>
            <person name="O'Malley M.A."/>
            <person name="Stajich J.E."/>
            <person name="Spatafora J.W."/>
            <person name="Visel A."/>
            <person name="Grigoriev I.V."/>
        </authorList>
    </citation>
    <scope>NUCLEOTIDE SEQUENCE [LARGE SCALE GENOMIC DNA]</scope>
    <source>
        <strain evidence="2 3">CBS 129021</strain>
    </source>
</reference>
<protein>
    <submittedName>
        <fullName evidence="2">Uncharacterized protein</fullName>
    </submittedName>
</protein>